<dbReference type="Pfam" id="PF14082">
    <property type="entry name" value="SduA_C"/>
    <property type="match status" value="1"/>
</dbReference>
<dbReference type="Proteomes" id="UP001059380">
    <property type="component" value="Chromosome"/>
</dbReference>
<evidence type="ECO:0000259" key="1">
    <source>
        <dbReference type="Pfam" id="PF14082"/>
    </source>
</evidence>
<protein>
    <submittedName>
        <fullName evidence="2">DUF4263 domain-containing protein</fullName>
    </submittedName>
</protein>
<dbReference type="InterPro" id="IPR025359">
    <property type="entry name" value="SduA_C"/>
</dbReference>
<sequence>MNILFTTTGHFEDRDHALLVKTLRDQKHIVESLPLERLMGYLKFDPVSQRAAVDAILCKADTDPETIATYTLPRVLKLAAEFRRLPESCAMRDGRKWKSIPFIAISDQPYHFGYPDEIRKLNVTIIHPTPYPQEIISQVKDTVDEYLKRILEDYRQLGIMFTFEKGRAKLAPALKKKDPEMESAYYYAPADRRNHRGWVTVMRDNEAIAADVEIFQRLLEMKVSEREMQRFFEENPFFLSQLRLGIQTPHPSYRTHRWSPDFAFTSILGASDLRDIDLLELKGPAEELLNQHKNHPGFTALLHKAIDQIRDYGEYVNHPENYRKMMRQFGYIPQSARLAVVLGRDYDDKERMVWVDKRRRQNVDIEIITYDKILETQANQLSPIITPTMTEITSLRFGGAVSTNFLG</sequence>
<proteinExistence type="predicted"/>
<dbReference type="RefSeq" id="WP_260790744.1">
    <property type="nucleotide sequence ID" value="NZ_CP093313.1"/>
</dbReference>
<accession>A0A9J7BGB1</accession>
<keyword evidence="3" id="KW-1185">Reference proteome</keyword>
<reference evidence="2" key="1">
    <citation type="submission" date="2021-04" db="EMBL/GenBank/DDBJ databases">
        <title>Phylogenetic analysis of Acidobacteriaceae.</title>
        <authorList>
            <person name="Qiu L."/>
            <person name="Zhang Q."/>
        </authorList>
    </citation>
    <scope>NUCLEOTIDE SEQUENCE</scope>
    <source>
        <strain evidence="2">DSM 25168</strain>
    </source>
</reference>
<name>A0A9J7BGB1_9BACT</name>
<dbReference type="AlphaFoldDB" id="A0A9J7BGB1"/>
<organism evidence="2 3">
    <name type="scientific">Occallatibacter riparius</name>
    <dbReference type="NCBI Taxonomy" id="1002689"/>
    <lineage>
        <taxon>Bacteria</taxon>
        <taxon>Pseudomonadati</taxon>
        <taxon>Acidobacteriota</taxon>
        <taxon>Terriglobia</taxon>
        <taxon>Terriglobales</taxon>
        <taxon>Acidobacteriaceae</taxon>
        <taxon>Occallatibacter</taxon>
    </lineage>
</organism>
<dbReference type="KEGG" id="orp:MOP44_14655"/>
<dbReference type="EMBL" id="CP093313">
    <property type="protein sequence ID" value="UWZ81824.1"/>
    <property type="molecule type" value="Genomic_DNA"/>
</dbReference>
<feature type="domain" description="Shedu protein SduA C-terminal" evidence="1">
    <location>
        <begin position="223"/>
        <end position="373"/>
    </location>
</feature>
<evidence type="ECO:0000313" key="2">
    <source>
        <dbReference type="EMBL" id="UWZ81824.1"/>
    </source>
</evidence>
<evidence type="ECO:0000313" key="3">
    <source>
        <dbReference type="Proteomes" id="UP001059380"/>
    </source>
</evidence>
<gene>
    <name evidence="2" type="ORF">MOP44_14655</name>
</gene>